<keyword evidence="3" id="KW-1185">Reference proteome</keyword>
<feature type="compositionally biased region" description="Basic residues" evidence="1">
    <location>
        <begin position="1"/>
        <end position="12"/>
    </location>
</feature>
<dbReference type="AlphaFoldDB" id="A0A1J9S3N7"/>
<dbReference type="EMBL" id="MNUE01000022">
    <property type="protein sequence ID" value="OJD34612.1"/>
    <property type="molecule type" value="Genomic_DNA"/>
</dbReference>
<organism evidence="2 3">
    <name type="scientific">Diplodia corticola</name>
    <dbReference type="NCBI Taxonomy" id="236234"/>
    <lineage>
        <taxon>Eukaryota</taxon>
        <taxon>Fungi</taxon>
        <taxon>Dikarya</taxon>
        <taxon>Ascomycota</taxon>
        <taxon>Pezizomycotina</taxon>
        <taxon>Dothideomycetes</taxon>
        <taxon>Dothideomycetes incertae sedis</taxon>
        <taxon>Botryosphaeriales</taxon>
        <taxon>Botryosphaeriaceae</taxon>
        <taxon>Diplodia</taxon>
    </lineage>
</organism>
<accession>A0A1J9S3N7</accession>
<gene>
    <name evidence="2" type="ORF">BKCO1_2200020</name>
</gene>
<evidence type="ECO:0000313" key="3">
    <source>
        <dbReference type="Proteomes" id="UP000183809"/>
    </source>
</evidence>
<name>A0A1J9S3N7_9PEZI</name>
<dbReference type="OrthoDB" id="10642184at2759"/>
<evidence type="ECO:0000313" key="2">
    <source>
        <dbReference type="EMBL" id="OJD34612.1"/>
    </source>
</evidence>
<dbReference type="GeneID" id="31013076"/>
<dbReference type="Proteomes" id="UP000183809">
    <property type="component" value="Unassembled WGS sequence"/>
</dbReference>
<sequence>MPLSLIHRRRRLGQAPDPPRAPNSSIHATFATQPVSIYNIATDTDDADDADDSLSTLSSSSTETATSGTVSWLPIYQLSNCSEADTFDDSSSSSNVEAMSYFVPLPISMHGRRYVALRAATSDNTIAARASQVYAIITQEILPQHLHLEQIRLSAPPVFPAWGPPPPMHPRIMVVWGDDSRAASSLDIMTGLFIDGFCGDTGALLRPDRSWLSHFDAFAPPILNCSPESLFRYRAEILPLGPLVVIVFAEMPTPQFDLQEAADDELFLDDDDPDEDEGRKSEARERRRRLREQIEYLRQTRVVRAVAYMWYAVTEFAGAAVDGRGRVYTILDPRNELERIAASALQRIMLLERAEVPELVVSMAEDEEVVDPVDGNVDVGDDDDGEGGVSLGGS</sequence>
<comment type="caution">
    <text evidence="2">The sequence shown here is derived from an EMBL/GenBank/DDBJ whole genome shotgun (WGS) entry which is preliminary data.</text>
</comment>
<proteinExistence type="predicted"/>
<evidence type="ECO:0000256" key="1">
    <source>
        <dbReference type="SAM" id="MobiDB-lite"/>
    </source>
</evidence>
<reference evidence="2 3" key="1">
    <citation type="submission" date="2016-10" db="EMBL/GenBank/DDBJ databases">
        <title>Proteomics and genomics reveal pathogen-plant mechanisms compatible with a hemibiotrophic lifestyle of Diplodia corticola.</title>
        <authorList>
            <person name="Fernandes I."/>
            <person name="De Jonge R."/>
            <person name="Van De Peer Y."/>
            <person name="Devreese B."/>
            <person name="Alves A."/>
            <person name="Esteves A.C."/>
        </authorList>
    </citation>
    <scope>NUCLEOTIDE SEQUENCE [LARGE SCALE GENOMIC DNA]</scope>
    <source>
        <strain evidence="2 3">CBS 112549</strain>
    </source>
</reference>
<protein>
    <submittedName>
        <fullName evidence="2">Uncharacterized protein</fullName>
    </submittedName>
</protein>
<feature type="region of interest" description="Disordered" evidence="1">
    <location>
        <begin position="1"/>
        <end position="27"/>
    </location>
</feature>
<feature type="region of interest" description="Disordered" evidence="1">
    <location>
        <begin position="370"/>
        <end position="394"/>
    </location>
</feature>
<dbReference type="RefSeq" id="XP_020130872.1">
    <property type="nucleotide sequence ID" value="XM_020272816.1"/>
</dbReference>